<name>A0A641ARN0_9ACTN</name>
<dbReference type="InterPro" id="IPR001647">
    <property type="entry name" value="HTH_TetR"/>
</dbReference>
<feature type="DNA-binding region" description="H-T-H motif" evidence="4">
    <location>
        <begin position="32"/>
        <end position="51"/>
    </location>
</feature>
<dbReference type="GO" id="GO:0000976">
    <property type="term" value="F:transcription cis-regulatory region binding"/>
    <property type="evidence" value="ECO:0007669"/>
    <property type="project" value="TreeGrafter"/>
</dbReference>
<dbReference type="EMBL" id="SDPP02000001">
    <property type="protein sequence ID" value="KAA1380599.1"/>
    <property type="molecule type" value="Genomic_DNA"/>
</dbReference>
<evidence type="ECO:0000256" key="2">
    <source>
        <dbReference type="ARBA" id="ARBA00023125"/>
    </source>
</evidence>
<evidence type="ECO:0000256" key="4">
    <source>
        <dbReference type="PROSITE-ProRule" id="PRU00335"/>
    </source>
</evidence>
<keyword evidence="1" id="KW-0805">Transcription regulation</keyword>
<evidence type="ECO:0000259" key="5">
    <source>
        <dbReference type="PROSITE" id="PS50977"/>
    </source>
</evidence>
<dbReference type="Pfam" id="PF17937">
    <property type="entry name" value="TetR_C_28"/>
    <property type="match status" value="1"/>
</dbReference>
<keyword evidence="3" id="KW-0804">Transcription</keyword>
<evidence type="ECO:0000313" key="7">
    <source>
        <dbReference type="Proteomes" id="UP001515100"/>
    </source>
</evidence>
<dbReference type="RefSeq" id="WP_129181230.1">
    <property type="nucleotide sequence ID" value="NZ_JAGIOG010000001.1"/>
</dbReference>
<dbReference type="Pfam" id="PF00440">
    <property type="entry name" value="TetR_N"/>
    <property type="match status" value="1"/>
</dbReference>
<dbReference type="Proteomes" id="UP001515100">
    <property type="component" value="Unassembled WGS sequence"/>
</dbReference>
<dbReference type="InterPro" id="IPR041479">
    <property type="entry name" value="TetR_CgmR_C"/>
</dbReference>
<dbReference type="GO" id="GO:0003700">
    <property type="term" value="F:DNA-binding transcription factor activity"/>
    <property type="evidence" value="ECO:0007669"/>
    <property type="project" value="TreeGrafter"/>
</dbReference>
<dbReference type="InterPro" id="IPR050109">
    <property type="entry name" value="HTH-type_TetR-like_transc_reg"/>
</dbReference>
<dbReference type="SUPFAM" id="SSF46689">
    <property type="entry name" value="Homeodomain-like"/>
    <property type="match status" value="1"/>
</dbReference>
<keyword evidence="2 4" id="KW-0238">DNA-binding</keyword>
<sequence>MGRTAGRSPDGTRRVILDAAADALVQRGRSASLADIARAAGVTKGGLLYHFGSKEDLLVAVATDIMQSYEDLVEGLIDPDDHEPGRFCRAYVRSCFVPWTPSESAGMSPIVMAMVLDEPRTVAVVGRFTDRLDERLRGDRLPDEIVAVVVAAADGASMQPLWWAGTDPVRRSALEQQLLAMTHQP</sequence>
<comment type="caution">
    <text evidence="6">The sequence shown here is derived from an EMBL/GenBank/DDBJ whole genome shotgun (WGS) entry which is preliminary data.</text>
</comment>
<evidence type="ECO:0000256" key="3">
    <source>
        <dbReference type="ARBA" id="ARBA00023163"/>
    </source>
</evidence>
<dbReference type="PRINTS" id="PR00455">
    <property type="entry name" value="HTHTETR"/>
</dbReference>
<dbReference type="PANTHER" id="PTHR30055:SF234">
    <property type="entry name" value="HTH-TYPE TRANSCRIPTIONAL REGULATOR BETI"/>
    <property type="match status" value="1"/>
</dbReference>
<gene>
    <name evidence="6" type="ORF">ESP62_005330</name>
</gene>
<dbReference type="AlphaFoldDB" id="A0A641ARN0"/>
<accession>A0A641ARN0</accession>
<dbReference type="OrthoDB" id="9805134at2"/>
<protein>
    <submittedName>
        <fullName evidence="6">TetR/AcrR family transcriptional regulator</fullName>
    </submittedName>
</protein>
<dbReference type="PROSITE" id="PS50977">
    <property type="entry name" value="HTH_TETR_2"/>
    <property type="match status" value="1"/>
</dbReference>
<reference evidence="6" key="1">
    <citation type="submission" date="2019-09" db="EMBL/GenBank/DDBJ databases">
        <authorList>
            <person name="Li J."/>
        </authorList>
    </citation>
    <scope>NUCLEOTIDE SEQUENCE [LARGE SCALE GENOMIC DNA]</scope>
    <source>
        <strain evidence="6">NRBC 14897</strain>
    </source>
</reference>
<proteinExistence type="predicted"/>
<organism evidence="6 7">
    <name type="scientific">Aeromicrobium fastidiosum</name>
    <dbReference type="NCBI Taxonomy" id="52699"/>
    <lineage>
        <taxon>Bacteria</taxon>
        <taxon>Bacillati</taxon>
        <taxon>Actinomycetota</taxon>
        <taxon>Actinomycetes</taxon>
        <taxon>Propionibacteriales</taxon>
        <taxon>Nocardioidaceae</taxon>
        <taxon>Aeromicrobium</taxon>
    </lineage>
</organism>
<evidence type="ECO:0000313" key="6">
    <source>
        <dbReference type="EMBL" id="KAA1380599.1"/>
    </source>
</evidence>
<dbReference type="InterPro" id="IPR009057">
    <property type="entry name" value="Homeodomain-like_sf"/>
</dbReference>
<keyword evidence="7" id="KW-1185">Reference proteome</keyword>
<dbReference type="PANTHER" id="PTHR30055">
    <property type="entry name" value="HTH-TYPE TRANSCRIPTIONAL REGULATOR RUTR"/>
    <property type="match status" value="1"/>
</dbReference>
<dbReference type="Gene3D" id="1.10.357.10">
    <property type="entry name" value="Tetracycline Repressor, domain 2"/>
    <property type="match status" value="1"/>
</dbReference>
<evidence type="ECO:0000256" key="1">
    <source>
        <dbReference type="ARBA" id="ARBA00023015"/>
    </source>
</evidence>
<feature type="domain" description="HTH tetR-type" evidence="5">
    <location>
        <begin position="10"/>
        <end position="69"/>
    </location>
</feature>